<dbReference type="Pfam" id="PF00004">
    <property type="entry name" value="AAA"/>
    <property type="match status" value="1"/>
</dbReference>
<name>A0A2S5IXS5_9MICC</name>
<dbReference type="Gene3D" id="3.40.50.300">
    <property type="entry name" value="P-loop containing nucleotide triphosphate hydrolases"/>
    <property type="match status" value="1"/>
</dbReference>
<comment type="caution">
    <text evidence="2">The sequence shown here is derived from an EMBL/GenBank/DDBJ whole genome shotgun (WGS) entry which is preliminary data.</text>
</comment>
<evidence type="ECO:0000259" key="1">
    <source>
        <dbReference type="SMART" id="SM00382"/>
    </source>
</evidence>
<organism evidence="2 3">
    <name type="scientific">Arthrobacter pityocampae</name>
    <dbReference type="NCBI Taxonomy" id="547334"/>
    <lineage>
        <taxon>Bacteria</taxon>
        <taxon>Bacillati</taxon>
        <taxon>Actinomycetota</taxon>
        <taxon>Actinomycetes</taxon>
        <taxon>Micrococcales</taxon>
        <taxon>Micrococcaceae</taxon>
        <taxon>Arthrobacter</taxon>
    </lineage>
</organism>
<dbReference type="CDD" id="cd00009">
    <property type="entry name" value="AAA"/>
    <property type="match status" value="1"/>
</dbReference>
<accession>A0A2S5IXS5</accession>
<dbReference type="RefSeq" id="WP_104120860.1">
    <property type="nucleotide sequence ID" value="NZ_PRKW01000003.1"/>
</dbReference>
<evidence type="ECO:0000313" key="2">
    <source>
        <dbReference type="EMBL" id="PPB49369.1"/>
    </source>
</evidence>
<dbReference type="InterPro" id="IPR000157">
    <property type="entry name" value="TIR_dom"/>
</dbReference>
<reference evidence="2 3" key="1">
    <citation type="journal article" date="2014" name="Int. J. Syst. Evol. Microbiol.">
        <title>Arthrobacter pityocampae sp. nov., isolated from Thaumetopoea pityocampa (Lep., Thaumetopoeidae).</title>
        <authorList>
            <person name="Ince I.A."/>
            <person name="Demirbag Z."/>
            <person name="Kati H."/>
        </authorList>
    </citation>
    <scope>NUCLEOTIDE SEQUENCE [LARGE SCALE GENOMIC DNA]</scope>
    <source>
        <strain evidence="2 3">Tp2</strain>
    </source>
</reference>
<dbReference type="EMBL" id="PRKW01000003">
    <property type="protein sequence ID" value="PPB49369.1"/>
    <property type="molecule type" value="Genomic_DNA"/>
</dbReference>
<keyword evidence="3" id="KW-1185">Reference proteome</keyword>
<dbReference type="InterPro" id="IPR003959">
    <property type="entry name" value="ATPase_AAA_core"/>
</dbReference>
<proteinExistence type="predicted"/>
<dbReference type="OrthoDB" id="3838036at2"/>
<evidence type="ECO:0000313" key="3">
    <source>
        <dbReference type="Proteomes" id="UP000239297"/>
    </source>
</evidence>
<dbReference type="GO" id="GO:0007165">
    <property type="term" value="P:signal transduction"/>
    <property type="evidence" value="ECO:0007669"/>
    <property type="project" value="InterPro"/>
</dbReference>
<dbReference type="Gene3D" id="3.40.50.10140">
    <property type="entry name" value="Toll/interleukin-1 receptor homology (TIR) domain"/>
    <property type="match status" value="1"/>
</dbReference>
<dbReference type="AlphaFoldDB" id="A0A2S5IXS5"/>
<dbReference type="SUPFAM" id="SSF52540">
    <property type="entry name" value="P-loop containing nucleoside triphosphate hydrolases"/>
    <property type="match status" value="1"/>
</dbReference>
<dbReference type="SMART" id="SM00382">
    <property type="entry name" value="AAA"/>
    <property type="match status" value="1"/>
</dbReference>
<sequence>MPSLSDVFPLSGVPTITFVEPVEYARLKVALEAKGRGIVIEGPSGIGKTTAVRRAIEELGIKQSVTELSARKLGDVEVIESLPDFPDAGVVVVDDFHRLPSRVSQKVADYLKTLADESVETTKLVILGINKAGESLISFGRDVAARMEVIRFQREPDDHLREVVRLGEESLNMSIPISDEIIAAANGSFNLVQFLCHDACLAKGITKTVAGPKATLDISFELVNGRIMDRFEAEFGRAAIAFAKGTKLKREGRAPYLHLLKWLGEADEWSIDVDRVLALHSELRGSIGQVVKKGYLTDLINDPTKQLSDLLHYEPTTKVVSVEDPKFYYFIRNLAWSKLAIQVGYLNISFGQTKDFALSFAGADRDVAEALFDALTENELEVFYDKNEQSRILAENVEEYLGPIYRTEASFVVCLLGPEYPNKVWTKFESDAFKARFGTNDVIPVWFADASPGMFDESRKVGGLTFDRANDFQEQIASIVEELCKKIADRRLSAAHVARDDLDAE</sequence>
<dbReference type="SUPFAM" id="SSF52200">
    <property type="entry name" value="Toll/Interleukin receptor TIR domain"/>
    <property type="match status" value="1"/>
</dbReference>
<dbReference type="InterPro" id="IPR035897">
    <property type="entry name" value="Toll_tir_struct_dom_sf"/>
</dbReference>
<dbReference type="GO" id="GO:0016887">
    <property type="term" value="F:ATP hydrolysis activity"/>
    <property type="evidence" value="ECO:0007669"/>
    <property type="project" value="InterPro"/>
</dbReference>
<dbReference type="Pfam" id="PF13676">
    <property type="entry name" value="TIR_2"/>
    <property type="match status" value="1"/>
</dbReference>
<feature type="domain" description="AAA+ ATPase" evidence="1">
    <location>
        <begin position="34"/>
        <end position="151"/>
    </location>
</feature>
<dbReference type="Proteomes" id="UP000239297">
    <property type="component" value="Unassembled WGS sequence"/>
</dbReference>
<dbReference type="InterPro" id="IPR003593">
    <property type="entry name" value="AAA+_ATPase"/>
</dbReference>
<protein>
    <submittedName>
        <fullName evidence="2">ATPase</fullName>
    </submittedName>
</protein>
<gene>
    <name evidence="2" type="ORF">C4K88_06600</name>
</gene>
<dbReference type="GO" id="GO:0005524">
    <property type="term" value="F:ATP binding"/>
    <property type="evidence" value="ECO:0007669"/>
    <property type="project" value="InterPro"/>
</dbReference>
<dbReference type="InterPro" id="IPR027417">
    <property type="entry name" value="P-loop_NTPase"/>
</dbReference>